<proteinExistence type="predicted"/>
<name>A0A4R6UYQ3_9GAMM</name>
<keyword evidence="3" id="KW-1185">Reference proteome</keyword>
<organism evidence="2 3">
    <name type="scientific">Permianibacter aggregans</name>
    <dbReference type="NCBI Taxonomy" id="1510150"/>
    <lineage>
        <taxon>Bacteria</taxon>
        <taxon>Pseudomonadati</taxon>
        <taxon>Pseudomonadota</taxon>
        <taxon>Gammaproteobacteria</taxon>
        <taxon>Pseudomonadales</taxon>
        <taxon>Pseudomonadaceae</taxon>
        <taxon>Permianibacter</taxon>
    </lineage>
</organism>
<dbReference type="GO" id="GO:0016779">
    <property type="term" value="F:nucleotidyltransferase activity"/>
    <property type="evidence" value="ECO:0007669"/>
    <property type="project" value="UniProtKB-KW"/>
</dbReference>
<dbReference type="InterPro" id="IPR050486">
    <property type="entry name" value="Mannose-1P_guanyltransferase"/>
</dbReference>
<dbReference type="SUPFAM" id="SSF53448">
    <property type="entry name" value="Nucleotide-diphospho-sugar transferases"/>
    <property type="match status" value="1"/>
</dbReference>
<dbReference type="EMBL" id="SNYM01000001">
    <property type="protein sequence ID" value="TDQ51113.1"/>
    <property type="molecule type" value="Genomic_DNA"/>
</dbReference>
<evidence type="ECO:0000313" key="3">
    <source>
        <dbReference type="Proteomes" id="UP000295375"/>
    </source>
</evidence>
<keyword evidence="2" id="KW-0548">Nucleotidyltransferase</keyword>
<dbReference type="Gene3D" id="3.90.550.10">
    <property type="entry name" value="Spore Coat Polysaccharide Biosynthesis Protein SpsA, Chain A"/>
    <property type="match status" value="1"/>
</dbReference>
<sequence>MIHSDVKSLIILAGGLGTRLRSAVADKPKPLAPVAGKPFIDYLIERWAKLGFSSITLSVGYLGDMIEQYAQCSPHSSILRIVHEATPLGTGGAIRHTLVELSDDEEWVLVANGDTWFPCEPDKLASVSNRHGYPIVVAATTVTTNDRYGSIRVGENQSISRFSEPTNGDDIINAGIYLLKRSYYLEATAEFNGPFSFERDVLVSQAQMGKVGVSIQNGLFIDIGIPSDFKRAQSLFLK</sequence>
<dbReference type="Pfam" id="PF00483">
    <property type="entry name" value="NTP_transferase"/>
    <property type="match status" value="1"/>
</dbReference>
<comment type="caution">
    <text evidence="2">The sequence shown here is derived from an EMBL/GenBank/DDBJ whole genome shotgun (WGS) entry which is preliminary data.</text>
</comment>
<gene>
    <name evidence="2" type="ORF">EV696_10182</name>
</gene>
<dbReference type="InterPro" id="IPR029044">
    <property type="entry name" value="Nucleotide-diphossugar_trans"/>
</dbReference>
<dbReference type="AlphaFoldDB" id="A0A4R6UYQ3"/>
<accession>A0A4R6UYQ3</accession>
<keyword evidence="2" id="KW-0808">Transferase</keyword>
<dbReference type="PANTHER" id="PTHR22572">
    <property type="entry name" value="SUGAR-1-PHOSPHATE GUANYL TRANSFERASE"/>
    <property type="match status" value="1"/>
</dbReference>
<evidence type="ECO:0000259" key="1">
    <source>
        <dbReference type="Pfam" id="PF00483"/>
    </source>
</evidence>
<reference evidence="2 3" key="1">
    <citation type="submission" date="2019-03" db="EMBL/GenBank/DDBJ databases">
        <title>Genomic Encyclopedia of Type Strains, Phase IV (KMG-IV): sequencing the most valuable type-strain genomes for metagenomic binning, comparative biology and taxonomic classification.</title>
        <authorList>
            <person name="Goeker M."/>
        </authorList>
    </citation>
    <scope>NUCLEOTIDE SEQUENCE [LARGE SCALE GENOMIC DNA]</scope>
    <source>
        <strain evidence="2 3">DSM 103792</strain>
    </source>
</reference>
<dbReference type="Proteomes" id="UP000295375">
    <property type="component" value="Unassembled WGS sequence"/>
</dbReference>
<feature type="domain" description="Nucleotidyl transferase" evidence="1">
    <location>
        <begin position="10"/>
        <end position="234"/>
    </location>
</feature>
<evidence type="ECO:0000313" key="2">
    <source>
        <dbReference type="EMBL" id="TDQ51113.1"/>
    </source>
</evidence>
<dbReference type="OrthoDB" id="9788272at2"/>
<dbReference type="InterPro" id="IPR005835">
    <property type="entry name" value="NTP_transferase_dom"/>
</dbReference>
<protein>
    <submittedName>
        <fullName evidence="2">D-glycero-alpha-D-manno-heptose 1-phosphate guanylyltransferase</fullName>
    </submittedName>
</protein>